<keyword evidence="3" id="KW-0227">DNA damage</keyword>
<protein>
    <recommendedName>
        <fullName evidence="9">Type-5 uracil-DNA glycosylase</fullName>
    </recommendedName>
</protein>
<name>Q3SKW6_THIDA</name>
<evidence type="ECO:0000256" key="1">
    <source>
        <dbReference type="ARBA" id="ARBA00022485"/>
    </source>
</evidence>
<dbReference type="eggNOG" id="COG1573">
    <property type="taxonomic scope" value="Bacteria"/>
</dbReference>
<dbReference type="CDD" id="cd10031">
    <property type="entry name" value="UDG-F5_TTUDGB_like"/>
    <property type="match status" value="1"/>
</dbReference>
<evidence type="ECO:0000259" key="10">
    <source>
        <dbReference type="SMART" id="SM00986"/>
    </source>
</evidence>
<evidence type="ECO:0000256" key="2">
    <source>
        <dbReference type="ARBA" id="ARBA00022723"/>
    </source>
</evidence>
<evidence type="ECO:0000256" key="5">
    <source>
        <dbReference type="ARBA" id="ARBA00023004"/>
    </source>
</evidence>
<dbReference type="PANTHER" id="PTHR33693:SF3">
    <property type="entry name" value="TYPE-5 URACIL-DNA GLYCOSYLASE"/>
    <property type="match status" value="1"/>
</dbReference>
<dbReference type="GO" id="GO:0046872">
    <property type="term" value="F:metal ion binding"/>
    <property type="evidence" value="ECO:0007669"/>
    <property type="project" value="UniProtKB-KW"/>
</dbReference>
<evidence type="ECO:0000313" key="12">
    <source>
        <dbReference type="Proteomes" id="UP000008291"/>
    </source>
</evidence>
<dbReference type="HOGENOM" id="CLU_083279_0_0_4"/>
<dbReference type="STRING" id="292415.Tbd_0703"/>
<dbReference type="GO" id="GO:0033958">
    <property type="term" value="F:DNA-deoxyinosine glycosylase activity"/>
    <property type="evidence" value="ECO:0007669"/>
    <property type="project" value="InterPro"/>
</dbReference>
<evidence type="ECO:0000256" key="7">
    <source>
        <dbReference type="ARBA" id="ARBA00023204"/>
    </source>
</evidence>
<dbReference type="InterPro" id="IPR036895">
    <property type="entry name" value="Uracil-DNA_glycosylase-like_sf"/>
</dbReference>
<evidence type="ECO:0000256" key="9">
    <source>
        <dbReference type="ARBA" id="ARBA00023887"/>
    </source>
</evidence>
<dbReference type="KEGG" id="tbd:Tbd_0703"/>
<dbReference type="RefSeq" id="WP_011311215.1">
    <property type="nucleotide sequence ID" value="NC_007404.1"/>
</dbReference>
<dbReference type="EMBL" id="CP000116">
    <property type="protein sequence ID" value="AAZ96656.1"/>
    <property type="molecule type" value="Genomic_DNA"/>
</dbReference>
<organism evidence="11 12">
    <name type="scientific">Thiobacillus denitrificans (strain ATCC 25259 / T1)</name>
    <dbReference type="NCBI Taxonomy" id="292415"/>
    <lineage>
        <taxon>Bacteria</taxon>
        <taxon>Pseudomonadati</taxon>
        <taxon>Pseudomonadota</taxon>
        <taxon>Betaproteobacteria</taxon>
        <taxon>Nitrosomonadales</taxon>
        <taxon>Thiobacillaceae</taxon>
        <taxon>Thiobacillus</taxon>
    </lineage>
</organism>
<evidence type="ECO:0000256" key="8">
    <source>
        <dbReference type="ARBA" id="ARBA00023779"/>
    </source>
</evidence>
<dbReference type="Proteomes" id="UP000008291">
    <property type="component" value="Chromosome"/>
</dbReference>
<dbReference type="Pfam" id="PF03167">
    <property type="entry name" value="UDG"/>
    <property type="match status" value="1"/>
</dbReference>
<evidence type="ECO:0000256" key="3">
    <source>
        <dbReference type="ARBA" id="ARBA00022763"/>
    </source>
</evidence>
<keyword evidence="2" id="KW-0479">Metal-binding</keyword>
<dbReference type="GO" id="GO:0051539">
    <property type="term" value="F:4 iron, 4 sulfur cluster binding"/>
    <property type="evidence" value="ECO:0007669"/>
    <property type="project" value="UniProtKB-KW"/>
</dbReference>
<dbReference type="SUPFAM" id="SSF52141">
    <property type="entry name" value="Uracil-DNA glycosylase-like"/>
    <property type="match status" value="1"/>
</dbReference>
<keyword evidence="6" id="KW-0411">Iron-sulfur</keyword>
<dbReference type="InterPro" id="IPR044147">
    <property type="entry name" value="UdgB-like"/>
</dbReference>
<dbReference type="OrthoDB" id="5290748at2"/>
<dbReference type="GO" id="GO:0006284">
    <property type="term" value="P:base-excision repair"/>
    <property type="evidence" value="ECO:0007669"/>
    <property type="project" value="InterPro"/>
</dbReference>
<keyword evidence="5" id="KW-0408">Iron</keyword>
<dbReference type="InterPro" id="IPR005122">
    <property type="entry name" value="Uracil-DNA_glycosylase-like"/>
</dbReference>
<dbReference type="Gene3D" id="3.40.470.10">
    <property type="entry name" value="Uracil-DNA glycosylase-like domain"/>
    <property type="match status" value="1"/>
</dbReference>
<evidence type="ECO:0000256" key="4">
    <source>
        <dbReference type="ARBA" id="ARBA00022801"/>
    </source>
</evidence>
<dbReference type="SMART" id="SM00986">
    <property type="entry name" value="UDG"/>
    <property type="match status" value="1"/>
</dbReference>
<dbReference type="PANTHER" id="PTHR33693">
    <property type="entry name" value="TYPE-5 URACIL-DNA GLYCOSYLASE"/>
    <property type="match status" value="1"/>
</dbReference>
<dbReference type="InterPro" id="IPR051536">
    <property type="entry name" value="UDG_Type-4/5"/>
</dbReference>
<evidence type="ECO:0000313" key="11">
    <source>
        <dbReference type="EMBL" id="AAZ96656.1"/>
    </source>
</evidence>
<keyword evidence="4" id="KW-0378">Hydrolase</keyword>
<gene>
    <name evidence="11" type="ordered locus">Tbd_0703</name>
</gene>
<proteinExistence type="inferred from homology"/>
<sequence>MEFDANCRACPRLATFLDEVRGRHPDYHARPVPPFGDAAPRLLIVGLAPGMHGANRSGRPFTGDHAGILLYETLHRFGYASAPASRARDDGLQLTGCRITNAVKCLPPANKPEPGEIRACNGYLAAEIAGLPGGATILALGQIAHQAVLRAQGLKLKDYPFTHASDYALPGGLRLVSSYHCSRYNTQTRRLTPEMFAAVFTQIQRKD</sequence>
<keyword evidence="1" id="KW-0004">4Fe-4S</keyword>
<feature type="domain" description="Uracil-DNA glycosylase-like" evidence="10">
    <location>
        <begin position="33"/>
        <end position="200"/>
    </location>
</feature>
<dbReference type="GO" id="GO:0004844">
    <property type="term" value="F:uracil DNA N-glycosylase activity"/>
    <property type="evidence" value="ECO:0007669"/>
    <property type="project" value="InterPro"/>
</dbReference>
<accession>Q3SKW6</accession>
<keyword evidence="7" id="KW-0234">DNA repair</keyword>
<dbReference type="AlphaFoldDB" id="Q3SKW6"/>
<reference evidence="11 12" key="1">
    <citation type="journal article" date="2006" name="J. Bacteriol.">
        <title>The genome sequence of the obligately chemolithoautotrophic, facultatively anaerobic bacterium Thiobacillus denitrificans.</title>
        <authorList>
            <person name="Beller H.R."/>
            <person name="Chain P.S."/>
            <person name="Letain T.E."/>
            <person name="Chakicherla A."/>
            <person name="Larimer F.W."/>
            <person name="Richardson P.M."/>
            <person name="Coleman M.A."/>
            <person name="Wood A.P."/>
            <person name="Kelly D.P."/>
        </authorList>
    </citation>
    <scope>NUCLEOTIDE SEQUENCE [LARGE SCALE GENOMIC DNA]</scope>
    <source>
        <strain evidence="11 12">ATCC 25259</strain>
    </source>
</reference>
<comment type="similarity">
    <text evidence="8">Belongs to the uracil-DNA glycosylase (UDG) superfamily. Type 5 (UDGb) family.</text>
</comment>
<keyword evidence="12" id="KW-1185">Reference proteome</keyword>
<evidence type="ECO:0000256" key="6">
    <source>
        <dbReference type="ARBA" id="ARBA00023014"/>
    </source>
</evidence>
<dbReference type="SMART" id="SM00987">
    <property type="entry name" value="UreE_C"/>
    <property type="match status" value="1"/>
</dbReference>